<dbReference type="GO" id="GO:0005576">
    <property type="term" value="C:extracellular region"/>
    <property type="evidence" value="ECO:0007669"/>
    <property type="project" value="UniProtKB-SubCell"/>
</dbReference>
<keyword evidence="6 9" id="KW-0460">Magnesium</keyword>
<evidence type="ECO:0000256" key="1">
    <source>
        <dbReference type="ARBA" id="ARBA00005031"/>
    </source>
</evidence>
<dbReference type="SUPFAM" id="SSF54826">
    <property type="entry name" value="Enolase N-terminal domain-like"/>
    <property type="match status" value="1"/>
</dbReference>
<dbReference type="GO" id="GO:0006096">
    <property type="term" value="P:glycolytic process"/>
    <property type="evidence" value="ECO:0007669"/>
    <property type="project" value="UniProtKB-UniRule"/>
</dbReference>
<comment type="function">
    <text evidence="9">Catalyzes the reversible conversion of 2-phosphoglycerate (2-PG) into phosphoenolpyruvate (PEP). It is essential for the degradation of carbohydrates via glycolysis.</text>
</comment>
<dbReference type="HAMAP" id="MF_00318">
    <property type="entry name" value="Enolase"/>
    <property type="match status" value="1"/>
</dbReference>
<comment type="cofactor">
    <cofactor evidence="9">
        <name>Mg(2+)</name>
        <dbReference type="ChEBI" id="CHEBI:18420"/>
    </cofactor>
    <text evidence="9">Binds a second Mg(2+) ion via substrate during catalysis.</text>
</comment>
<dbReference type="SMART" id="SM01193">
    <property type="entry name" value="Enolase_N"/>
    <property type="match status" value="1"/>
</dbReference>
<feature type="binding site" evidence="9">
    <location>
        <position position="394"/>
    </location>
    <ligand>
        <name>(2R)-2-phosphoglycerate</name>
        <dbReference type="ChEBI" id="CHEBI:58289"/>
    </ligand>
</feature>
<keyword evidence="7 9" id="KW-0324">Glycolysis</keyword>
<comment type="similarity">
    <text evidence="2 9">Belongs to the enolase family.</text>
</comment>
<dbReference type="RefSeq" id="WP_046770971.1">
    <property type="nucleotide sequence ID" value="NZ_LBMC01000038.1"/>
</dbReference>
<protein>
    <recommendedName>
        <fullName evidence="4 9">Enolase</fullName>
        <ecNumber evidence="3 9">4.2.1.11</ecNumber>
    </recommendedName>
    <alternativeName>
        <fullName evidence="9">2-phospho-D-glycerate hydro-lyase</fullName>
    </alternativeName>
    <alternativeName>
        <fullName evidence="9">2-phosphoglycerate dehydratase</fullName>
    </alternativeName>
</protein>
<proteinExistence type="inferred from homology"/>
<dbReference type="OrthoDB" id="4577602at2"/>
<organism evidence="14 15">
    <name type="scientific">Jiangella alkaliphila</name>
    <dbReference type="NCBI Taxonomy" id="419479"/>
    <lineage>
        <taxon>Bacteria</taxon>
        <taxon>Bacillati</taxon>
        <taxon>Actinomycetota</taxon>
        <taxon>Actinomycetes</taxon>
        <taxon>Jiangellales</taxon>
        <taxon>Jiangellaceae</taxon>
        <taxon>Jiangella</taxon>
    </lineage>
</organism>
<dbReference type="SFLD" id="SFLDG00178">
    <property type="entry name" value="enolase"/>
    <property type="match status" value="1"/>
</dbReference>
<dbReference type="GO" id="GO:0004634">
    <property type="term" value="F:phosphopyruvate hydratase activity"/>
    <property type="evidence" value="ECO:0007669"/>
    <property type="project" value="UniProtKB-UniRule"/>
</dbReference>
<dbReference type="Gene3D" id="3.30.390.10">
    <property type="entry name" value="Enolase-like, N-terminal domain"/>
    <property type="match status" value="1"/>
</dbReference>
<dbReference type="PANTHER" id="PTHR11902:SF1">
    <property type="entry name" value="ENOLASE"/>
    <property type="match status" value="1"/>
</dbReference>
<evidence type="ECO:0000256" key="5">
    <source>
        <dbReference type="ARBA" id="ARBA00022525"/>
    </source>
</evidence>
<dbReference type="Pfam" id="PF00113">
    <property type="entry name" value="Enolase_C"/>
    <property type="match status" value="1"/>
</dbReference>
<dbReference type="STRING" id="419479.SAMN04488563_3850"/>
<evidence type="ECO:0000256" key="4">
    <source>
        <dbReference type="ARBA" id="ARBA00017068"/>
    </source>
</evidence>
<dbReference type="InterPro" id="IPR020810">
    <property type="entry name" value="Enolase_C"/>
</dbReference>
<evidence type="ECO:0000313" key="14">
    <source>
        <dbReference type="EMBL" id="SDU68222.1"/>
    </source>
</evidence>
<keyword evidence="15" id="KW-1185">Reference proteome</keyword>
<dbReference type="InterPro" id="IPR036849">
    <property type="entry name" value="Enolase-like_C_sf"/>
</dbReference>
<dbReference type="NCBIfam" id="TIGR01060">
    <property type="entry name" value="eno"/>
    <property type="match status" value="1"/>
</dbReference>
<accession>A0A1H2KI05</accession>
<reference evidence="15" key="1">
    <citation type="submission" date="2016-10" db="EMBL/GenBank/DDBJ databases">
        <authorList>
            <person name="Varghese N."/>
            <person name="Submissions S."/>
        </authorList>
    </citation>
    <scope>NUCLEOTIDE SEQUENCE [LARGE SCALE GENOMIC DNA]</scope>
    <source>
        <strain evidence="15">DSM 45079</strain>
    </source>
</reference>
<dbReference type="Pfam" id="PF03952">
    <property type="entry name" value="Enolase_N"/>
    <property type="match status" value="1"/>
</dbReference>
<evidence type="ECO:0000259" key="12">
    <source>
        <dbReference type="SMART" id="SM01192"/>
    </source>
</evidence>
<dbReference type="EC" id="4.2.1.11" evidence="3 9"/>
<feature type="binding site" evidence="9">
    <location>
        <position position="343"/>
    </location>
    <ligand>
        <name>(2R)-2-phosphoglycerate</name>
        <dbReference type="ChEBI" id="CHEBI:58289"/>
    </ligand>
</feature>
<evidence type="ECO:0000313" key="15">
    <source>
        <dbReference type="Proteomes" id="UP000182977"/>
    </source>
</evidence>
<keyword evidence="9 11" id="KW-0479">Metal-binding</keyword>
<comment type="cofactor">
    <cofactor evidence="11">
        <name>Mg(2+)</name>
        <dbReference type="ChEBI" id="CHEBI:18420"/>
    </cofactor>
    <text evidence="11">Mg(2+) is required for catalysis and for stabilizing the dimer.</text>
</comment>
<feature type="binding site" evidence="9 11">
    <location>
        <position position="318"/>
    </location>
    <ligand>
        <name>Mg(2+)</name>
        <dbReference type="ChEBI" id="CHEBI:18420"/>
    </ligand>
</feature>
<evidence type="ECO:0000256" key="2">
    <source>
        <dbReference type="ARBA" id="ARBA00009604"/>
    </source>
</evidence>
<dbReference type="SFLD" id="SFLDF00002">
    <property type="entry name" value="enolase"/>
    <property type="match status" value="1"/>
</dbReference>
<feature type="domain" description="Enolase N-terminal" evidence="13">
    <location>
        <begin position="6"/>
        <end position="136"/>
    </location>
</feature>
<feature type="binding site" evidence="9 11">
    <location>
        <position position="291"/>
    </location>
    <ligand>
        <name>Mg(2+)</name>
        <dbReference type="ChEBI" id="CHEBI:18420"/>
    </ligand>
</feature>
<dbReference type="AlphaFoldDB" id="A0A1H2KI05"/>
<dbReference type="InterPro" id="IPR029017">
    <property type="entry name" value="Enolase-like_N"/>
</dbReference>
<evidence type="ECO:0000256" key="7">
    <source>
        <dbReference type="ARBA" id="ARBA00023152"/>
    </source>
</evidence>
<keyword evidence="5 9" id="KW-0964">Secreted</keyword>
<dbReference type="Gene3D" id="3.20.20.120">
    <property type="entry name" value="Enolase-like C-terminal domain"/>
    <property type="match status" value="1"/>
</dbReference>
<comment type="pathway">
    <text evidence="1 9">Carbohydrate degradation; glycolysis; pyruvate from D-glyceraldehyde 3-phosphate: step 4/5.</text>
</comment>
<dbReference type="EMBL" id="LT629791">
    <property type="protein sequence ID" value="SDU68222.1"/>
    <property type="molecule type" value="Genomic_DNA"/>
</dbReference>
<dbReference type="PRINTS" id="PR00148">
    <property type="entry name" value="ENOLASE"/>
</dbReference>
<evidence type="ECO:0000259" key="13">
    <source>
        <dbReference type="SMART" id="SM01193"/>
    </source>
</evidence>
<evidence type="ECO:0000256" key="6">
    <source>
        <dbReference type="ARBA" id="ARBA00022842"/>
    </source>
</evidence>
<dbReference type="SMART" id="SM01192">
    <property type="entry name" value="Enolase_C"/>
    <property type="match status" value="1"/>
</dbReference>
<feature type="binding site" evidence="9 11">
    <location>
        <position position="248"/>
    </location>
    <ligand>
        <name>Mg(2+)</name>
        <dbReference type="ChEBI" id="CHEBI:18420"/>
    </ligand>
</feature>
<feature type="binding site" evidence="9">
    <location>
        <position position="372"/>
    </location>
    <ligand>
        <name>(2R)-2-phosphoglycerate</name>
        <dbReference type="ChEBI" id="CHEBI:58289"/>
    </ligand>
</feature>
<sequence length="435" mass="44695">MTGTTITDVVAWEALDSRGRPTVGCRVGLAGGASGRAIVPSGASTGGHEARELRDADPGRYDGYGVRDAVASVTTTLAPLVTGLDAADQEAADAALESADDDPLLGTAGANAVLAVSLATLLAAAAASGRPLWQHVSTDGDTAPLLPLPMVNIVSGGAHAGRALDIQDVLAVPVGATSFAQALEWAARVRAATAELLARRGGTTTALVADEGGLAGGLTDNEAALALVTDAVEHAGLTPGDDVALAIDIAANQLYDGAGYRLDRDGVTLTPASWLRRLEQWCRDYPVVSLEDVLAEDDWAGWAAATPPLGTDRQLLGDDLFATNAARLRQGIDGGVANAVLVKPNQAGTVSRARRVTELARAAGYATVISARSGDTEDSWLADLAVGWRTGQIKVGSTMRSERTAKWNRLLEIEATSPDAQFAGAAALSRSPGRR</sequence>
<keyword evidence="9" id="KW-0963">Cytoplasm</keyword>
<name>A0A1H2KI05_9ACTN</name>
<feature type="active site" description="Proton acceptor" evidence="9 10">
    <location>
        <position position="343"/>
    </location>
</feature>
<dbReference type="GO" id="GO:0000015">
    <property type="term" value="C:phosphopyruvate hydratase complex"/>
    <property type="evidence" value="ECO:0007669"/>
    <property type="project" value="InterPro"/>
</dbReference>
<dbReference type="GO" id="GO:0009986">
    <property type="term" value="C:cell surface"/>
    <property type="evidence" value="ECO:0007669"/>
    <property type="project" value="UniProtKB-SubCell"/>
</dbReference>
<dbReference type="Proteomes" id="UP000182977">
    <property type="component" value="Chromosome I"/>
</dbReference>
<evidence type="ECO:0000256" key="11">
    <source>
        <dbReference type="PIRSR" id="PIRSR001400-3"/>
    </source>
</evidence>
<evidence type="ECO:0000256" key="10">
    <source>
        <dbReference type="PIRSR" id="PIRSR001400-1"/>
    </source>
</evidence>
<comment type="catalytic activity">
    <reaction evidence="9">
        <text>(2R)-2-phosphoglycerate = phosphoenolpyruvate + H2O</text>
        <dbReference type="Rhea" id="RHEA:10164"/>
        <dbReference type="ChEBI" id="CHEBI:15377"/>
        <dbReference type="ChEBI" id="CHEBI:58289"/>
        <dbReference type="ChEBI" id="CHEBI:58702"/>
        <dbReference type="EC" id="4.2.1.11"/>
    </reaction>
</comment>
<feature type="binding site" evidence="9">
    <location>
        <position position="373"/>
    </location>
    <ligand>
        <name>(2R)-2-phosphoglycerate</name>
        <dbReference type="ChEBI" id="CHEBI:58289"/>
    </ligand>
</feature>
<gene>
    <name evidence="9" type="primary">eno</name>
    <name evidence="14" type="ORF">SAMN04488563_3850</name>
</gene>
<comment type="subcellular location">
    <subcellularLocation>
        <location evidence="9">Cytoplasm</location>
    </subcellularLocation>
    <subcellularLocation>
        <location evidence="9">Secreted</location>
    </subcellularLocation>
    <subcellularLocation>
        <location evidence="9">Cell surface</location>
    </subcellularLocation>
    <text evidence="9">Fractions of enolase are present in both the cytoplasm and on the cell surface.</text>
</comment>
<feature type="binding site" evidence="9">
    <location>
        <position position="167"/>
    </location>
    <ligand>
        <name>(2R)-2-phosphoglycerate</name>
        <dbReference type="ChEBI" id="CHEBI:58289"/>
    </ligand>
</feature>
<evidence type="ECO:0000256" key="3">
    <source>
        <dbReference type="ARBA" id="ARBA00012058"/>
    </source>
</evidence>
<dbReference type="InterPro" id="IPR020811">
    <property type="entry name" value="Enolase_N"/>
</dbReference>
<dbReference type="SFLD" id="SFLDS00001">
    <property type="entry name" value="Enolase"/>
    <property type="match status" value="1"/>
</dbReference>
<keyword evidence="8 9" id="KW-0456">Lyase</keyword>
<dbReference type="SUPFAM" id="SSF51604">
    <property type="entry name" value="Enolase C-terminal domain-like"/>
    <property type="match status" value="1"/>
</dbReference>
<dbReference type="PANTHER" id="PTHR11902">
    <property type="entry name" value="ENOLASE"/>
    <property type="match status" value="1"/>
</dbReference>
<feature type="active site" description="Proton donor" evidence="9 10">
    <location>
        <position position="211"/>
    </location>
</feature>
<dbReference type="UniPathway" id="UPA00109">
    <property type="reaction ID" value="UER00187"/>
</dbReference>
<evidence type="ECO:0000256" key="8">
    <source>
        <dbReference type="ARBA" id="ARBA00023239"/>
    </source>
</evidence>
<dbReference type="InterPro" id="IPR000941">
    <property type="entry name" value="Enolase"/>
</dbReference>
<dbReference type="GO" id="GO:0000287">
    <property type="term" value="F:magnesium ion binding"/>
    <property type="evidence" value="ECO:0007669"/>
    <property type="project" value="UniProtKB-UniRule"/>
</dbReference>
<evidence type="ECO:0000256" key="9">
    <source>
        <dbReference type="HAMAP-Rule" id="MF_00318"/>
    </source>
</evidence>
<dbReference type="PIRSF" id="PIRSF001400">
    <property type="entry name" value="Enolase"/>
    <property type="match status" value="1"/>
</dbReference>
<feature type="domain" description="Enolase C-terminal TIM barrel" evidence="12">
    <location>
        <begin position="143"/>
        <end position="430"/>
    </location>
</feature>